<dbReference type="Gene3D" id="1.10.3300.10">
    <property type="entry name" value="Jann2411-like domain"/>
    <property type="match status" value="1"/>
</dbReference>
<dbReference type="PANTHER" id="PTHR35525:SF3">
    <property type="entry name" value="BLL6575 PROTEIN"/>
    <property type="match status" value="1"/>
</dbReference>
<dbReference type="EMBL" id="VIWP01000002">
    <property type="protein sequence ID" value="TWF56788.1"/>
    <property type="molecule type" value="Genomic_DNA"/>
</dbReference>
<dbReference type="InterPro" id="IPR010852">
    <property type="entry name" value="ABATE"/>
</dbReference>
<dbReference type="SUPFAM" id="SSF160904">
    <property type="entry name" value="Jann2411-like"/>
    <property type="match status" value="1"/>
</dbReference>
<dbReference type="Proteomes" id="UP000320653">
    <property type="component" value="Unassembled WGS sequence"/>
</dbReference>
<comment type="caution">
    <text evidence="2">The sequence shown here is derived from an EMBL/GenBank/DDBJ whole genome shotgun (WGS) entry which is preliminary data.</text>
</comment>
<evidence type="ECO:0000259" key="1">
    <source>
        <dbReference type="Pfam" id="PF11706"/>
    </source>
</evidence>
<dbReference type="InterPro" id="IPR021005">
    <property type="entry name" value="Znf_CGNR"/>
</dbReference>
<gene>
    <name evidence="2" type="ORF">FHW37_102427</name>
</gene>
<feature type="domain" description="Zinc finger CGNR" evidence="1">
    <location>
        <begin position="150"/>
        <end position="190"/>
    </location>
</feature>
<sequence length="200" mass="21943">MNITGKNAFASYIGRMDFSWTEHRFAGGALALDVANSVVLRIDPERSIDRFSVPEQMDAFPEAAMEFSTERALFGTLAPVVSENRKAFLVLREAIDGYFRAVVRGNENGGLLADLLEAVAGMLRRSASGSLEAATAHSALALLAEGEKKRLKLCGNCGWLFIDRSKNRSRTWCDMAVCGNRVKAARHYRRGRSVATGEKP</sequence>
<dbReference type="InterPro" id="IPR023286">
    <property type="entry name" value="ABATE_dom_sf"/>
</dbReference>
<evidence type="ECO:0000313" key="3">
    <source>
        <dbReference type="Proteomes" id="UP000320653"/>
    </source>
</evidence>
<proteinExistence type="predicted"/>
<reference evidence="2 3" key="1">
    <citation type="submission" date="2019-06" db="EMBL/GenBank/DDBJ databases">
        <title>Sorghum-associated microbial communities from plants grown in Nebraska, USA.</title>
        <authorList>
            <person name="Schachtman D."/>
        </authorList>
    </citation>
    <scope>NUCLEOTIDE SEQUENCE [LARGE SCALE GENOMIC DNA]</scope>
    <source>
        <strain evidence="2 3">1225</strain>
    </source>
</reference>
<dbReference type="PANTHER" id="PTHR35525">
    <property type="entry name" value="BLL6575 PROTEIN"/>
    <property type="match status" value="1"/>
</dbReference>
<dbReference type="Pfam" id="PF11706">
    <property type="entry name" value="zf-CGNR"/>
    <property type="match status" value="1"/>
</dbReference>
<evidence type="ECO:0000313" key="2">
    <source>
        <dbReference type="EMBL" id="TWF56788.1"/>
    </source>
</evidence>
<keyword evidence="3" id="KW-1185">Reference proteome</keyword>
<name>A0A561R2D8_9HYPH</name>
<organism evidence="2 3">
    <name type="scientific">Neorhizobium alkalisoli</name>
    <dbReference type="NCBI Taxonomy" id="528178"/>
    <lineage>
        <taxon>Bacteria</taxon>
        <taxon>Pseudomonadati</taxon>
        <taxon>Pseudomonadota</taxon>
        <taxon>Alphaproteobacteria</taxon>
        <taxon>Hyphomicrobiales</taxon>
        <taxon>Rhizobiaceae</taxon>
        <taxon>Rhizobium/Agrobacterium group</taxon>
        <taxon>Neorhizobium</taxon>
    </lineage>
</organism>
<protein>
    <submittedName>
        <fullName evidence="2">Putative RNA-binding Zn ribbon-like protein</fullName>
    </submittedName>
</protein>
<dbReference type="AlphaFoldDB" id="A0A561R2D8"/>
<accession>A0A561R2D8</accession>